<evidence type="ECO:0000256" key="2">
    <source>
        <dbReference type="SAM" id="Phobius"/>
    </source>
</evidence>
<reference evidence="3 4" key="1">
    <citation type="journal article" date="2014" name="BMC Genomics">
        <title>Comparative genomics of the major fungal agents of human and animal Sporotrichosis: Sporothrix schenckii and Sporothrix brasiliensis.</title>
        <authorList>
            <person name="Teixeira M.M."/>
            <person name="de Almeida L.G."/>
            <person name="Kubitschek-Barreira P."/>
            <person name="Alves F.L."/>
            <person name="Kioshima E.S."/>
            <person name="Abadio A.K."/>
            <person name="Fernandes L."/>
            <person name="Derengowski L.S."/>
            <person name="Ferreira K.S."/>
            <person name="Souza R.C."/>
            <person name="Ruiz J.C."/>
            <person name="de Andrade N.C."/>
            <person name="Paes H.C."/>
            <person name="Nicola A.M."/>
            <person name="Albuquerque P."/>
            <person name="Gerber A.L."/>
            <person name="Martins V.P."/>
            <person name="Peconick L.D."/>
            <person name="Neto A.V."/>
            <person name="Chaucanez C.B."/>
            <person name="Silva P.A."/>
            <person name="Cunha O.L."/>
            <person name="de Oliveira F.F."/>
            <person name="dos Santos T.C."/>
            <person name="Barros A.L."/>
            <person name="Soares M.A."/>
            <person name="de Oliveira L.M."/>
            <person name="Marini M.M."/>
            <person name="Villalobos-Duno H."/>
            <person name="Cunha M.M."/>
            <person name="de Hoog S."/>
            <person name="da Silveira J.F."/>
            <person name="Henrissat B."/>
            <person name="Nino-Vega G.A."/>
            <person name="Cisalpino P.S."/>
            <person name="Mora-Montes H.M."/>
            <person name="Almeida S.R."/>
            <person name="Stajich J.E."/>
            <person name="Lopes-Bezerra L.M."/>
            <person name="Vasconcelos A.T."/>
            <person name="Felipe M.S."/>
        </authorList>
    </citation>
    <scope>NUCLEOTIDE SEQUENCE [LARGE SCALE GENOMIC DNA]</scope>
    <source>
        <strain evidence="3 4">1099-18</strain>
    </source>
</reference>
<proteinExistence type="predicted"/>
<evidence type="ECO:0000313" key="4">
    <source>
        <dbReference type="Proteomes" id="UP000033710"/>
    </source>
</evidence>
<feature type="transmembrane region" description="Helical" evidence="2">
    <location>
        <begin position="50"/>
        <end position="73"/>
    </location>
</feature>
<dbReference type="EMBL" id="AXCR01000007">
    <property type="protein sequence ID" value="KJR84968.1"/>
    <property type="molecule type" value="Genomic_DNA"/>
</dbReference>
<name>A0A0F2M5K2_SPOSC</name>
<gene>
    <name evidence="3" type="ORF">SPSK_09247</name>
</gene>
<dbReference type="OrthoDB" id="5279542at2759"/>
<dbReference type="AlphaFoldDB" id="A0A0F2M5K2"/>
<dbReference type="Proteomes" id="UP000033710">
    <property type="component" value="Unassembled WGS sequence"/>
</dbReference>
<feature type="region of interest" description="Disordered" evidence="1">
    <location>
        <begin position="261"/>
        <end position="328"/>
    </location>
</feature>
<dbReference type="KEGG" id="ssck:SPSK_09247"/>
<protein>
    <submittedName>
        <fullName evidence="3">Uncharacterized protein</fullName>
    </submittedName>
</protein>
<dbReference type="RefSeq" id="XP_016587644.1">
    <property type="nucleotide sequence ID" value="XM_016735823.1"/>
</dbReference>
<feature type="transmembrane region" description="Helical" evidence="2">
    <location>
        <begin position="163"/>
        <end position="193"/>
    </location>
</feature>
<feature type="region of interest" description="Disordered" evidence="1">
    <location>
        <begin position="347"/>
        <end position="396"/>
    </location>
</feature>
<feature type="compositionally biased region" description="Low complexity" evidence="1">
    <location>
        <begin position="274"/>
        <end position="284"/>
    </location>
</feature>
<keyword evidence="2" id="KW-0472">Membrane</keyword>
<accession>A0A0F2M5K2</accession>
<sequence>MTNMQYQQPAPYQASQGFVPLAPVAPSNKDVSHKIVSGRKWFFAKAGLEGLSIITGIVVSGISGGVIAAQAPYPTVNGYFDAALSFPPGILAILWPAAELVTLAVRRNRGIHPGAHVGIHLIIWLAGTAAGGLVASEYSLDSLFTYWWLSDFSLPVAEKTKGYAHYLTMELALCICLWPLVVVNMILFVRACIECHRRNMRRAMHRANKKAMLIAAQSAWAPGQAPGQVPYQMAAPAAPAPVPGPPPPPMNAYQQYPMAELDKTGTPKPQASTVSNVSPVQSPFPSQPQPTAAELAQPQPHPPHLIHEIGGGAAQYPEMPATSPAPAPPRVEMPADGHHIEVPAVPTPEHHHQQQQRQHTEPYTPVTETQQVAQDGDAESARGQRSGPPQYVMMGGTKVRYYEF</sequence>
<feature type="transmembrane region" description="Helical" evidence="2">
    <location>
        <begin position="85"/>
        <end position="105"/>
    </location>
</feature>
<evidence type="ECO:0000313" key="3">
    <source>
        <dbReference type="EMBL" id="KJR84968.1"/>
    </source>
</evidence>
<organism evidence="3 4">
    <name type="scientific">Sporothrix schenckii 1099-18</name>
    <dbReference type="NCBI Taxonomy" id="1397361"/>
    <lineage>
        <taxon>Eukaryota</taxon>
        <taxon>Fungi</taxon>
        <taxon>Dikarya</taxon>
        <taxon>Ascomycota</taxon>
        <taxon>Pezizomycotina</taxon>
        <taxon>Sordariomycetes</taxon>
        <taxon>Sordariomycetidae</taxon>
        <taxon>Ophiostomatales</taxon>
        <taxon>Ophiostomataceae</taxon>
        <taxon>Sporothrix</taxon>
    </lineage>
</organism>
<reference evidence="3 4" key="2">
    <citation type="journal article" date="2015" name="Eukaryot. Cell">
        <title>Asexual propagation of a virulent clone complex in a human and feline outbreak of sporotrichosis.</title>
        <authorList>
            <person name="Teixeira Mde M."/>
            <person name="Rodrigues A.M."/>
            <person name="Tsui C.K."/>
            <person name="de Almeida L.G."/>
            <person name="Van Diepeningen A.D."/>
            <person name="van den Ende B.G."/>
            <person name="Fernandes G.F."/>
            <person name="Kano R."/>
            <person name="Hamelin R.C."/>
            <person name="Lopes-Bezerra L.M."/>
            <person name="Vasconcelos A.T."/>
            <person name="de Hoog S."/>
            <person name="de Camargo Z.P."/>
            <person name="Felipe M.S."/>
        </authorList>
    </citation>
    <scope>NUCLEOTIDE SEQUENCE [LARGE SCALE GENOMIC DNA]</scope>
    <source>
        <strain evidence="3 4">1099-18</strain>
    </source>
</reference>
<feature type="transmembrane region" description="Helical" evidence="2">
    <location>
        <begin position="117"/>
        <end position="140"/>
    </location>
</feature>
<keyword evidence="2" id="KW-1133">Transmembrane helix</keyword>
<keyword evidence="2" id="KW-0812">Transmembrane</keyword>
<dbReference type="GeneID" id="27671100"/>
<evidence type="ECO:0000256" key="1">
    <source>
        <dbReference type="SAM" id="MobiDB-lite"/>
    </source>
</evidence>
<dbReference type="VEuPathDB" id="FungiDB:SPSK_09247"/>
<comment type="caution">
    <text evidence="3">The sequence shown here is derived from an EMBL/GenBank/DDBJ whole genome shotgun (WGS) entry which is preliminary data.</text>
</comment>